<dbReference type="SMART" id="SM00557">
    <property type="entry name" value="IG_FLMN"/>
    <property type="match status" value="2"/>
</dbReference>
<evidence type="ECO:0008006" key="16">
    <source>
        <dbReference type="Google" id="ProtNLM"/>
    </source>
</evidence>
<evidence type="ECO:0000256" key="10">
    <source>
        <dbReference type="PROSITE-ProRule" id="PRU00504"/>
    </source>
</evidence>
<dbReference type="CDD" id="cd19756">
    <property type="entry name" value="Bbox2"/>
    <property type="match status" value="2"/>
</dbReference>
<feature type="coiled-coil region" evidence="11">
    <location>
        <begin position="233"/>
        <end position="271"/>
    </location>
</feature>
<evidence type="ECO:0000259" key="12">
    <source>
        <dbReference type="PROSITE" id="PS50089"/>
    </source>
</evidence>
<dbReference type="PROSITE" id="PS50194">
    <property type="entry name" value="FILAMIN_REPEAT"/>
    <property type="match status" value="2"/>
</dbReference>
<dbReference type="SMART" id="SM00184">
    <property type="entry name" value="RING"/>
    <property type="match status" value="3"/>
</dbReference>
<keyword evidence="5 8" id="KW-0863">Zinc-finger</keyword>
<dbReference type="CDD" id="cd05819">
    <property type="entry name" value="NHL"/>
    <property type="match status" value="1"/>
</dbReference>
<dbReference type="InterPro" id="IPR001258">
    <property type="entry name" value="NHL_repeat"/>
</dbReference>
<evidence type="ECO:0000259" key="13">
    <source>
        <dbReference type="PROSITE" id="PS50119"/>
    </source>
</evidence>
<dbReference type="Gene3D" id="3.30.160.60">
    <property type="entry name" value="Classic Zinc Finger"/>
    <property type="match status" value="2"/>
</dbReference>
<dbReference type="EMBL" id="CALNXJ010000010">
    <property type="protein sequence ID" value="CAH3106459.1"/>
    <property type="molecule type" value="Genomic_DNA"/>
</dbReference>
<evidence type="ECO:0000313" key="14">
    <source>
        <dbReference type="EMBL" id="CAH3106459.1"/>
    </source>
</evidence>
<dbReference type="InterPro" id="IPR017907">
    <property type="entry name" value="Znf_RING_CS"/>
</dbReference>
<dbReference type="PANTHER" id="PTHR25462:SF300">
    <property type="entry name" value="RING-TYPE DOMAIN-CONTAINING PROTEIN"/>
    <property type="match status" value="1"/>
</dbReference>
<dbReference type="InterPro" id="IPR017868">
    <property type="entry name" value="Filamin/ABP280_repeat-like"/>
</dbReference>
<keyword evidence="11" id="KW-0175">Coiled coil</keyword>
<dbReference type="Pfam" id="PF00643">
    <property type="entry name" value="zf-B_box"/>
    <property type="match status" value="2"/>
</dbReference>
<dbReference type="Pfam" id="PF17170">
    <property type="entry name" value="DUF5128"/>
    <property type="match status" value="3"/>
</dbReference>
<comment type="similarity">
    <text evidence="1">Belongs to the TRIM/RBCC family.</text>
</comment>
<dbReference type="Gene3D" id="3.30.40.10">
    <property type="entry name" value="Zinc/RING finger domain, C3HC4 (zinc finger)"/>
    <property type="match status" value="2"/>
</dbReference>
<keyword evidence="6" id="KW-0833">Ubl conjugation pathway</keyword>
<dbReference type="InterPro" id="IPR001841">
    <property type="entry name" value="Znf_RING"/>
</dbReference>
<dbReference type="Pfam" id="PF00630">
    <property type="entry name" value="Filamin"/>
    <property type="match status" value="1"/>
</dbReference>
<dbReference type="Pfam" id="PF01436">
    <property type="entry name" value="NHL"/>
    <property type="match status" value="1"/>
</dbReference>
<dbReference type="InterPro" id="IPR003649">
    <property type="entry name" value="Bbox_C"/>
</dbReference>
<dbReference type="GO" id="GO:0008270">
    <property type="term" value="F:zinc ion binding"/>
    <property type="evidence" value="ECO:0007669"/>
    <property type="project" value="UniProtKB-KW"/>
</dbReference>
<evidence type="ECO:0000256" key="4">
    <source>
        <dbReference type="ARBA" id="ARBA00022737"/>
    </source>
</evidence>
<dbReference type="PANTHER" id="PTHR25462">
    <property type="entry name" value="BONUS, ISOFORM C-RELATED"/>
    <property type="match status" value="1"/>
</dbReference>
<name>A0AAU9W9S0_9CNID</name>
<dbReference type="SUPFAM" id="SSF57850">
    <property type="entry name" value="RING/U-box"/>
    <property type="match status" value="2"/>
</dbReference>
<evidence type="ECO:0000256" key="9">
    <source>
        <dbReference type="PROSITE-ProRule" id="PRU00087"/>
    </source>
</evidence>
<evidence type="ECO:0000256" key="1">
    <source>
        <dbReference type="ARBA" id="ARBA00008518"/>
    </source>
</evidence>
<comment type="caution">
    <text evidence="14">The sequence shown here is derived from an EMBL/GenBank/DDBJ whole genome shotgun (WGS) entry which is preliminary data.</text>
</comment>
<evidence type="ECO:0000256" key="2">
    <source>
        <dbReference type="ARBA" id="ARBA00022553"/>
    </source>
</evidence>
<evidence type="ECO:0000256" key="3">
    <source>
        <dbReference type="ARBA" id="ARBA00022723"/>
    </source>
</evidence>
<dbReference type="SUPFAM" id="SSF81296">
    <property type="entry name" value="E set domains"/>
    <property type="match status" value="2"/>
</dbReference>
<feature type="domain" description="B box-type" evidence="13">
    <location>
        <begin position="825"/>
        <end position="874"/>
    </location>
</feature>
<dbReference type="InterPro" id="IPR027370">
    <property type="entry name" value="Znf-RING_euk"/>
</dbReference>
<reference evidence="14 15" key="1">
    <citation type="submission" date="2022-05" db="EMBL/GenBank/DDBJ databases">
        <authorList>
            <consortium name="Genoscope - CEA"/>
            <person name="William W."/>
        </authorList>
    </citation>
    <scope>NUCLEOTIDE SEQUENCE [LARGE SCALE GENOMIC DNA]</scope>
</reference>
<dbReference type="SMART" id="SM00336">
    <property type="entry name" value="BBOX"/>
    <property type="match status" value="4"/>
</dbReference>
<evidence type="ECO:0000256" key="6">
    <source>
        <dbReference type="ARBA" id="ARBA00022786"/>
    </source>
</evidence>
<dbReference type="Proteomes" id="UP001159428">
    <property type="component" value="Unassembled WGS sequence"/>
</dbReference>
<keyword evidence="4" id="KW-0677">Repeat</keyword>
<feature type="repeat" description="NHL" evidence="10">
    <location>
        <begin position="1385"/>
        <end position="1431"/>
    </location>
</feature>
<keyword evidence="15" id="KW-1185">Reference proteome</keyword>
<feature type="repeat" description="Filamin" evidence="9">
    <location>
        <begin position="1145"/>
        <end position="1194"/>
    </location>
</feature>
<feature type="domain" description="B box-type" evidence="13">
    <location>
        <begin position="887"/>
        <end position="930"/>
    </location>
</feature>
<dbReference type="InterPro" id="IPR014756">
    <property type="entry name" value="Ig_E-set"/>
</dbReference>
<dbReference type="Gene3D" id="2.60.40.10">
    <property type="entry name" value="Immunoglobulins"/>
    <property type="match status" value="2"/>
</dbReference>
<feature type="domain" description="B box-type" evidence="13">
    <location>
        <begin position="92"/>
        <end position="141"/>
    </location>
</feature>
<dbReference type="InterPro" id="IPR001298">
    <property type="entry name" value="Filamin/ABP280_rpt"/>
</dbReference>
<dbReference type="PROSITE" id="PS50089">
    <property type="entry name" value="ZF_RING_2"/>
    <property type="match status" value="2"/>
</dbReference>
<dbReference type="SUPFAM" id="SSF57845">
    <property type="entry name" value="B-box zinc-binding domain"/>
    <property type="match status" value="2"/>
</dbReference>
<dbReference type="InterPro" id="IPR000315">
    <property type="entry name" value="Znf_B-box"/>
</dbReference>
<sequence length="1470" mass="165037">MESLLKNLDKHVTCSICLDTYTKPKTIACLHTFCLKCLEGHALRTQSRGQFRCPDCQAQVNIPKGNCFDNLPTGFLQNSLLSLLAVQQSGKGSQVSCGICTKKSAEISYCFTCEELLCRNCVNAHELFQESAFRGHKVTAVKQFQAVDYEALLKRLSFCPQPYHEREVTGFFCLECQICVCQVCIYTDHKNHNVDPLEKAADAERANIMAALESIEQKKKVCNDAVKTFQQVVLELERNITVAKRKVSQTAEQMIAKVREHEREATKILENIRVSRMTEINSLNEQVKSLIKQLDQAVQFAKSLVERSSSSDVLKSKQSLEQRFGDLDKVTVPSLPVSSFVKYFSTNALDNLNVGSVITNERDVRLSSMEALTKNLQAGLEAELLICPKRKIEEELTSKCQHEFDVKVLIEPTEDVASLRTFKNENDDFHVKFVPKVPGTYNMTVTINGDKLFTSPLKVHVKERRIDVVGELVLKGEIPESPNWIAVNSKGTIAVSDDEKDCILMFDKDGNFVRKFGCCGKGPVQLLCPAGVTFLNDDELLVVDALNGRIQQFNLQTEKFVKSIGKRGTGDGEFRGPEGIFINDDGHVIVVDCCNNRIQVLNKDGKFMFKFGDNGPGELNEPRGCIYDRKKFIVSDNGNYCLKVFDKSGKFLYKIGEKGEADGQFLSLQGLCVEKYGDNQNLLVCDRDNGRIQQFTMEGRFIGKTVVKLNSPKAIGTTPDGRILLLRLSVKKLYKSLLKNLEKHVTCSICLDTYTKPKTIACLHTFCLICLEEHALRTQRQGQFRCPDCQAEVNIPEGNCFDNLPTGFLQNSLLSLLAVRQSGDGSQISCGICKKKSAEISYCFGCEKLLCRDCVNAHELFRESAFQGHKVTAVKQFQAVDYEALLKRQSFCPQPYHEREVSRFFCLECQICVCQVCINTDHKNHNVDPLEKAADAEKTNIMAAVESIEQKKKVCGDTINTFQQVVVELERNITAAKREVSQTAEEMVAKIREHERKATKILENTRVSRMEKINSLNEQVKSFIKQLDQAVQFAKNLVERSSSSDVMKSKKSLEQRFGDLDKATVPSLPVSSFVKFFSTNTLDNLNLGSVITNETDVRLSSMEALSKNLQAGLEAELLICPRRESEEELSSKCQRELDVKVLIEPAENVASLRIFRKENDDFHVKFVPKVPGIYNMTVKINGNKLVTSPFRVQVKERRIDVVGELVLKKETCYSPNWIAVNSKGTIALSDGEKDCILMFDKDGNFVRKFGSYGKGPGELNDPAGVTFLNDEKLLVVDDNNCRIQQFNVQTGNFVKSFGERGNGDGEFRGPDGISINNEGHVIVADYFNNRIQVLDKDGKFMSKFGDNDPEKLKKPSGCIYHKDKFIVSDSGNHCLKVFDKSGKFLYKIGEKGKADGQFSNPWGLCVEKYGDHQNLLVCDKNNGRIQQFTMEGRFSGKTVIELKDPKAIATTPDGRILICDCEDKKIHILK</sequence>
<feature type="repeat" description="NHL" evidence="10">
    <location>
        <begin position="1294"/>
        <end position="1337"/>
    </location>
</feature>
<evidence type="ECO:0000256" key="7">
    <source>
        <dbReference type="ARBA" id="ARBA00022833"/>
    </source>
</evidence>
<feature type="repeat" description="NHL" evidence="10">
    <location>
        <begin position="1246"/>
        <end position="1289"/>
    </location>
</feature>
<feature type="repeat" description="NHL" evidence="10">
    <location>
        <begin position="513"/>
        <end position="556"/>
    </location>
</feature>
<dbReference type="InterPro" id="IPR011042">
    <property type="entry name" value="6-blade_b-propeller_TolB-like"/>
</dbReference>
<keyword evidence="3" id="KW-0479">Metal-binding</keyword>
<dbReference type="PROSITE" id="PS50119">
    <property type="entry name" value="ZF_BBOX"/>
    <property type="match status" value="4"/>
</dbReference>
<dbReference type="SUPFAM" id="SSF101898">
    <property type="entry name" value="NHL repeat"/>
    <property type="match status" value="2"/>
</dbReference>
<feature type="domain" description="B box-type" evidence="13">
    <location>
        <begin position="154"/>
        <end position="197"/>
    </location>
</feature>
<evidence type="ECO:0000256" key="5">
    <source>
        <dbReference type="ARBA" id="ARBA00022771"/>
    </source>
</evidence>
<dbReference type="PROSITE" id="PS51125">
    <property type="entry name" value="NHL"/>
    <property type="match status" value="6"/>
</dbReference>
<evidence type="ECO:0000256" key="11">
    <source>
        <dbReference type="SAM" id="Coils"/>
    </source>
</evidence>
<dbReference type="Pfam" id="PF13445">
    <property type="entry name" value="zf-RING_UBOX"/>
    <property type="match status" value="2"/>
</dbReference>
<dbReference type="PROSITE" id="PS00518">
    <property type="entry name" value="ZF_RING_1"/>
    <property type="match status" value="2"/>
</dbReference>
<evidence type="ECO:0000256" key="8">
    <source>
        <dbReference type="PROSITE-ProRule" id="PRU00024"/>
    </source>
</evidence>
<feature type="repeat" description="Filamin" evidence="9">
    <location>
        <begin position="412"/>
        <end position="461"/>
    </location>
</feature>
<keyword evidence="7" id="KW-0862">Zinc</keyword>
<feature type="repeat" description="NHL" evidence="10">
    <location>
        <begin position="652"/>
        <end position="698"/>
    </location>
</feature>
<feature type="domain" description="RING-type" evidence="12">
    <location>
        <begin position="14"/>
        <end position="57"/>
    </location>
</feature>
<dbReference type="InterPro" id="IPR013083">
    <property type="entry name" value="Znf_RING/FYVE/PHD"/>
</dbReference>
<keyword evidence="2" id="KW-0597">Phosphoprotein</keyword>
<dbReference type="InterPro" id="IPR047153">
    <property type="entry name" value="TRIM45/56/19-like"/>
</dbReference>
<feature type="coiled-coil region" evidence="11">
    <location>
        <begin position="959"/>
        <end position="1004"/>
    </location>
</feature>
<dbReference type="Gene3D" id="2.120.10.30">
    <property type="entry name" value="TolB, C-terminal domain"/>
    <property type="match status" value="5"/>
</dbReference>
<feature type="repeat" description="NHL" evidence="10">
    <location>
        <begin position="561"/>
        <end position="604"/>
    </location>
</feature>
<protein>
    <recommendedName>
        <fullName evidence="16">E3 ubiquitin-protein ligase TRIM71</fullName>
    </recommendedName>
</protein>
<accession>A0AAU9W9S0</accession>
<dbReference type="Gene3D" id="4.10.830.40">
    <property type="match status" value="1"/>
</dbReference>
<evidence type="ECO:0000313" key="15">
    <source>
        <dbReference type="Proteomes" id="UP001159428"/>
    </source>
</evidence>
<feature type="domain" description="RING-type" evidence="12">
    <location>
        <begin position="747"/>
        <end position="790"/>
    </location>
</feature>
<dbReference type="InterPro" id="IPR013783">
    <property type="entry name" value="Ig-like_fold"/>
</dbReference>
<dbReference type="SMART" id="SM00502">
    <property type="entry name" value="BBC"/>
    <property type="match status" value="2"/>
</dbReference>
<proteinExistence type="inferred from homology"/>
<organism evidence="14 15">
    <name type="scientific">Pocillopora meandrina</name>
    <dbReference type="NCBI Taxonomy" id="46732"/>
    <lineage>
        <taxon>Eukaryota</taxon>
        <taxon>Metazoa</taxon>
        <taxon>Cnidaria</taxon>
        <taxon>Anthozoa</taxon>
        <taxon>Hexacorallia</taxon>
        <taxon>Scleractinia</taxon>
        <taxon>Astrocoeniina</taxon>
        <taxon>Pocilloporidae</taxon>
        <taxon>Pocillopora</taxon>
    </lineage>
</organism>
<gene>
    <name evidence="14" type="ORF">PMEA_00001557</name>
</gene>